<dbReference type="PIRSF" id="PIRSF008502">
    <property type="entry name" value="UCP008502"/>
    <property type="match status" value="1"/>
</dbReference>
<comment type="caution">
    <text evidence="1">The sequence shown here is derived from an EMBL/GenBank/DDBJ whole genome shotgun (WGS) entry which is preliminary data.</text>
</comment>
<dbReference type="Pfam" id="PF08002">
    <property type="entry name" value="DUF1697"/>
    <property type="match status" value="1"/>
</dbReference>
<sequence length="175" mass="19037">MSQRYVALLRGINVGGNNRIVMKELAEAFRAAGYAEVSTYINSGNVLFSAASRPTPEALERVVTDAFGLDIAVLVRSQDEIAAVVAEAPAELDDAAVRPDVWFLRASLSPEAALAAMPEPHPEVDRIWTGPGVLYTTRIAELASKSRLTKAVGTKVYREMSVRNWNTTKALAHRL</sequence>
<keyword evidence="2" id="KW-1185">Reference proteome</keyword>
<accession>A0ABT9B3M6</accession>
<dbReference type="PANTHER" id="PTHR36439">
    <property type="entry name" value="BLL4334 PROTEIN"/>
    <property type="match status" value="1"/>
</dbReference>
<evidence type="ECO:0000313" key="2">
    <source>
        <dbReference type="Proteomes" id="UP001233314"/>
    </source>
</evidence>
<dbReference type="InterPro" id="IPR012545">
    <property type="entry name" value="DUF1697"/>
</dbReference>
<proteinExistence type="predicted"/>
<reference evidence="1 2" key="1">
    <citation type="submission" date="2023-07" db="EMBL/GenBank/DDBJ databases">
        <title>Nocardioides sp. nov WY-20 isolated from soil.</title>
        <authorList>
            <person name="Liu B."/>
            <person name="Wan Y."/>
        </authorList>
    </citation>
    <scope>NUCLEOTIDE SEQUENCE [LARGE SCALE GENOMIC DNA]</scope>
    <source>
        <strain evidence="1 2">WY-20</strain>
    </source>
</reference>
<name>A0ABT9B3M6_9ACTN</name>
<dbReference type="RefSeq" id="WP_305028837.1">
    <property type="nucleotide sequence ID" value="NZ_JAUQTA010000002.1"/>
</dbReference>
<dbReference type="Gene3D" id="3.30.70.1260">
    <property type="entry name" value="bacterial protein sp0830 like"/>
    <property type="match status" value="1"/>
</dbReference>
<dbReference type="EMBL" id="JAUQTA010000002">
    <property type="protein sequence ID" value="MDO7869441.1"/>
    <property type="molecule type" value="Genomic_DNA"/>
</dbReference>
<protein>
    <submittedName>
        <fullName evidence="1">DUF1697 domain-containing protein</fullName>
    </submittedName>
</protein>
<dbReference type="Proteomes" id="UP001233314">
    <property type="component" value="Unassembled WGS sequence"/>
</dbReference>
<dbReference type="PANTHER" id="PTHR36439:SF1">
    <property type="entry name" value="DUF1697 DOMAIN-CONTAINING PROTEIN"/>
    <property type="match status" value="1"/>
</dbReference>
<organism evidence="1 2">
    <name type="scientific">Nocardioides jiangxiensis</name>
    <dbReference type="NCBI Taxonomy" id="3064524"/>
    <lineage>
        <taxon>Bacteria</taxon>
        <taxon>Bacillati</taxon>
        <taxon>Actinomycetota</taxon>
        <taxon>Actinomycetes</taxon>
        <taxon>Propionibacteriales</taxon>
        <taxon>Nocardioidaceae</taxon>
        <taxon>Nocardioides</taxon>
    </lineage>
</organism>
<evidence type="ECO:0000313" key="1">
    <source>
        <dbReference type="EMBL" id="MDO7869441.1"/>
    </source>
</evidence>
<dbReference type="SUPFAM" id="SSF160379">
    <property type="entry name" value="SP0830-like"/>
    <property type="match status" value="1"/>
</dbReference>
<dbReference type="Gene3D" id="3.30.70.1280">
    <property type="entry name" value="SP0830-like domains"/>
    <property type="match status" value="1"/>
</dbReference>
<gene>
    <name evidence="1" type="ORF">Q5722_13800</name>
</gene>